<dbReference type="PROSITE" id="PS50887">
    <property type="entry name" value="GGDEF"/>
    <property type="match status" value="1"/>
</dbReference>
<proteinExistence type="predicted"/>
<dbReference type="EMBL" id="JAOWLA010000002">
    <property type="protein sequence ID" value="MCV2863564.1"/>
    <property type="molecule type" value="Genomic_DNA"/>
</dbReference>
<gene>
    <name evidence="3" type="ORF">OE647_02300</name>
</gene>
<evidence type="ECO:0000313" key="4">
    <source>
        <dbReference type="Proteomes" id="UP001652503"/>
    </source>
</evidence>
<comment type="caution">
    <text evidence="3">The sequence shown here is derived from an EMBL/GenBank/DDBJ whole genome shotgun (WGS) entry which is preliminary data.</text>
</comment>
<name>A0ABT2YXF2_9RHOB</name>
<dbReference type="Gene3D" id="3.30.70.270">
    <property type="match status" value="1"/>
</dbReference>
<dbReference type="Pfam" id="PF00990">
    <property type="entry name" value="GGDEF"/>
    <property type="match status" value="1"/>
</dbReference>
<organism evidence="3 4">
    <name type="scientific">Albidovulum sediminicola</name>
    <dbReference type="NCBI Taxonomy" id="2984331"/>
    <lineage>
        <taxon>Bacteria</taxon>
        <taxon>Pseudomonadati</taxon>
        <taxon>Pseudomonadota</taxon>
        <taxon>Alphaproteobacteria</taxon>
        <taxon>Rhodobacterales</taxon>
        <taxon>Paracoccaceae</taxon>
        <taxon>Albidovulum</taxon>
    </lineage>
</organism>
<evidence type="ECO:0000259" key="2">
    <source>
        <dbReference type="PROSITE" id="PS50887"/>
    </source>
</evidence>
<accession>A0ABT2YXF2</accession>
<dbReference type="InterPro" id="IPR000160">
    <property type="entry name" value="GGDEF_dom"/>
</dbReference>
<dbReference type="InterPro" id="IPR052163">
    <property type="entry name" value="DGC-Regulatory_Protein"/>
</dbReference>
<dbReference type="RefSeq" id="WP_263720020.1">
    <property type="nucleotide sequence ID" value="NZ_JAOWLA010000002.1"/>
</dbReference>
<dbReference type="NCBIfam" id="TIGR00254">
    <property type="entry name" value="GGDEF"/>
    <property type="match status" value="1"/>
</dbReference>
<dbReference type="SUPFAM" id="SSF55073">
    <property type="entry name" value="Nucleotide cyclase"/>
    <property type="match status" value="1"/>
</dbReference>
<evidence type="ECO:0000313" key="3">
    <source>
        <dbReference type="EMBL" id="MCV2863564.1"/>
    </source>
</evidence>
<protein>
    <submittedName>
        <fullName evidence="3">GGDEF domain-containing protein</fullName>
    </submittedName>
</protein>
<feature type="region of interest" description="Disordered" evidence="1">
    <location>
        <begin position="322"/>
        <end position="368"/>
    </location>
</feature>
<dbReference type="CDD" id="cd01949">
    <property type="entry name" value="GGDEF"/>
    <property type="match status" value="1"/>
</dbReference>
<dbReference type="PANTHER" id="PTHR46663">
    <property type="entry name" value="DIGUANYLATE CYCLASE DGCT-RELATED"/>
    <property type="match status" value="1"/>
</dbReference>
<keyword evidence="4" id="KW-1185">Reference proteome</keyword>
<feature type="domain" description="GGDEF" evidence="2">
    <location>
        <begin position="199"/>
        <end position="333"/>
    </location>
</feature>
<dbReference type="Proteomes" id="UP001652503">
    <property type="component" value="Unassembled WGS sequence"/>
</dbReference>
<reference evidence="3 4" key="1">
    <citation type="submission" date="2022-10" db="EMBL/GenBank/DDBJ databases">
        <title>Defluviimonas sp. nov., isolated from ocean surface water.</title>
        <authorList>
            <person name="He W."/>
            <person name="Wang L."/>
            <person name="Zhang D.-F."/>
        </authorList>
    </citation>
    <scope>NUCLEOTIDE SEQUENCE [LARGE SCALE GENOMIC DNA]</scope>
    <source>
        <strain evidence="3 4">WL0075</strain>
    </source>
</reference>
<dbReference type="InterPro" id="IPR043128">
    <property type="entry name" value="Rev_trsase/Diguanyl_cyclase"/>
</dbReference>
<dbReference type="InterPro" id="IPR029787">
    <property type="entry name" value="Nucleotide_cyclase"/>
</dbReference>
<dbReference type="InterPro" id="IPR042463">
    <property type="entry name" value="HNOB_dom_associated_sf"/>
</dbReference>
<sequence>MASRPSTGPVPIPEPGLARLMPMYALLSGGGDILAAGPTLGRICGGLDLPGRRFLDLFEVLRPRPAATMTELLELAARKIVLRFRAQPARQLRGHLVPLAGGQGALVNLSLGISAAEAVRDHGLSHADFAPTDLTVELLYLTEVKSAVMGELRSLNHRLQSARRRAEAQALTDPLTGLANRRAFDAALERAVAGSERGVPFSLLHLDLDRFKQVNDTLGHAAGDHVLAEVARVLRGQVRQNDTVARIGGDEFMAILTGATDASVLGRIGGRIIAGIEQPIEFEGTSCRISGSIGVSRSVVYARPAPKAMIEDADAALYRSKSSGRARVTIDRPDGVAAPPEGPRPADGRSQPGFLVVGAPPSNQFGRE</sequence>
<evidence type="ECO:0000256" key="1">
    <source>
        <dbReference type="SAM" id="MobiDB-lite"/>
    </source>
</evidence>
<dbReference type="PANTHER" id="PTHR46663:SF4">
    <property type="entry name" value="DIGUANYLATE CYCLASE DGCT-RELATED"/>
    <property type="match status" value="1"/>
</dbReference>
<dbReference type="SMART" id="SM00267">
    <property type="entry name" value="GGDEF"/>
    <property type="match status" value="1"/>
</dbReference>
<dbReference type="Gene3D" id="3.30.450.260">
    <property type="entry name" value="Haem NO binding associated domain"/>
    <property type="match status" value="1"/>
</dbReference>